<dbReference type="RefSeq" id="WP_370891079.1">
    <property type="nucleotide sequence ID" value="NZ_JBGJLR010000003.1"/>
</dbReference>
<dbReference type="CDD" id="cd04458">
    <property type="entry name" value="CSP_CDS"/>
    <property type="match status" value="1"/>
</dbReference>
<dbReference type="InterPro" id="IPR010718">
    <property type="entry name" value="DUF1294"/>
</dbReference>
<dbReference type="PROSITE" id="PS51857">
    <property type="entry name" value="CSD_2"/>
    <property type="match status" value="1"/>
</dbReference>
<evidence type="ECO:0000259" key="4">
    <source>
        <dbReference type="PROSITE" id="PS51857"/>
    </source>
</evidence>
<dbReference type="Gene3D" id="2.40.50.140">
    <property type="entry name" value="Nucleic acid-binding proteins"/>
    <property type="match status" value="1"/>
</dbReference>
<dbReference type="InterPro" id="IPR019844">
    <property type="entry name" value="CSD_CS"/>
</dbReference>
<dbReference type="Pfam" id="PF00313">
    <property type="entry name" value="CSD"/>
    <property type="match status" value="1"/>
</dbReference>
<sequence>MPYLGTLVEWNDQRGFGFIQADAGGERMFVHISAFQPKPMPPARPYVGQRVEFAVGIDNGKKRAQQVVWRQGVRSTGAKVSRRAAAPAPQGSRRSESVSPSTAAGTYLSIFAFIAVFLLVALLWGVPRWVASLYAVMSLIAFFAYWKDKVAAQAGHWRTPESTLHSLAVLGGWPGALLAQQWLRHKSSKAQFRSIFWLTVGLNVTVFVWLHSPWGHDWLPALQV</sequence>
<name>A0ABV4I9Q4_9BURK</name>
<accession>A0ABV4I9Q4</accession>
<feature type="region of interest" description="Disordered" evidence="2">
    <location>
        <begin position="78"/>
        <end position="100"/>
    </location>
</feature>
<reference evidence="5 6" key="1">
    <citation type="submission" date="2024-08" db="EMBL/GenBank/DDBJ databases">
        <authorList>
            <person name="Feng Z."/>
            <person name="Ronholm J."/>
        </authorList>
    </citation>
    <scope>NUCLEOTIDE SEQUENCE [LARGE SCALE GENOMIC DNA]</scope>
    <source>
        <strain evidence="5 6">4-AB0-8</strain>
    </source>
</reference>
<keyword evidence="6" id="KW-1185">Reference proteome</keyword>
<dbReference type="InterPro" id="IPR002059">
    <property type="entry name" value="CSP_DNA-bd"/>
</dbReference>
<evidence type="ECO:0000313" key="6">
    <source>
        <dbReference type="Proteomes" id="UP001567350"/>
    </source>
</evidence>
<protein>
    <submittedName>
        <fullName evidence="5">DUF1294 domain-containing protein</fullName>
    </submittedName>
</protein>
<evidence type="ECO:0000313" key="5">
    <source>
        <dbReference type="EMBL" id="MEZ2738585.1"/>
    </source>
</evidence>
<keyword evidence="3" id="KW-0472">Membrane</keyword>
<evidence type="ECO:0000256" key="2">
    <source>
        <dbReference type="SAM" id="MobiDB-lite"/>
    </source>
</evidence>
<gene>
    <name evidence="5" type="ORF">ACBP88_03780</name>
</gene>
<keyword evidence="3" id="KW-1133">Transmembrane helix</keyword>
<comment type="subcellular location">
    <subcellularLocation>
        <location evidence="1">Cytoplasm</location>
    </subcellularLocation>
</comment>
<dbReference type="PROSITE" id="PS00352">
    <property type="entry name" value="CSD_1"/>
    <property type="match status" value="1"/>
</dbReference>
<dbReference type="SMART" id="SM00357">
    <property type="entry name" value="CSP"/>
    <property type="match status" value="1"/>
</dbReference>
<comment type="caution">
    <text evidence="5">The sequence shown here is derived from an EMBL/GenBank/DDBJ whole genome shotgun (WGS) entry which is preliminary data.</text>
</comment>
<dbReference type="Pfam" id="PF06961">
    <property type="entry name" value="DUF1294"/>
    <property type="match status" value="1"/>
</dbReference>
<feature type="transmembrane region" description="Helical" evidence="3">
    <location>
        <begin position="129"/>
        <end position="146"/>
    </location>
</feature>
<dbReference type="Proteomes" id="UP001567350">
    <property type="component" value="Unassembled WGS sequence"/>
</dbReference>
<evidence type="ECO:0000256" key="3">
    <source>
        <dbReference type="SAM" id="Phobius"/>
    </source>
</evidence>
<organism evidence="5 6">
    <name type="scientific">Comamonas jiangduensis</name>
    <dbReference type="NCBI Taxonomy" id="1194168"/>
    <lineage>
        <taxon>Bacteria</taxon>
        <taxon>Pseudomonadati</taxon>
        <taxon>Pseudomonadota</taxon>
        <taxon>Betaproteobacteria</taxon>
        <taxon>Burkholderiales</taxon>
        <taxon>Comamonadaceae</taxon>
        <taxon>Comamonas</taxon>
    </lineage>
</organism>
<dbReference type="SUPFAM" id="SSF50249">
    <property type="entry name" value="Nucleic acid-binding proteins"/>
    <property type="match status" value="1"/>
</dbReference>
<dbReference type="InterPro" id="IPR011129">
    <property type="entry name" value="CSD"/>
</dbReference>
<dbReference type="InterPro" id="IPR012340">
    <property type="entry name" value="NA-bd_OB-fold"/>
</dbReference>
<feature type="transmembrane region" description="Helical" evidence="3">
    <location>
        <begin position="104"/>
        <end position="124"/>
    </location>
</feature>
<feature type="domain" description="CSD" evidence="4">
    <location>
        <begin position="2"/>
        <end position="69"/>
    </location>
</feature>
<proteinExistence type="predicted"/>
<feature type="transmembrane region" description="Helical" evidence="3">
    <location>
        <begin position="195"/>
        <end position="214"/>
    </location>
</feature>
<keyword evidence="3" id="KW-0812">Transmembrane</keyword>
<evidence type="ECO:0000256" key="1">
    <source>
        <dbReference type="RuleBase" id="RU000408"/>
    </source>
</evidence>
<dbReference type="EMBL" id="JBGJLR010000003">
    <property type="protein sequence ID" value="MEZ2738585.1"/>
    <property type="molecule type" value="Genomic_DNA"/>
</dbReference>